<evidence type="ECO:0000313" key="1">
    <source>
        <dbReference type="EMBL" id="KEQ51370.1"/>
    </source>
</evidence>
<proteinExistence type="predicted"/>
<protein>
    <submittedName>
        <fullName evidence="1">Uncharacterized protein</fullName>
    </submittedName>
</protein>
<comment type="caution">
    <text evidence="1">The sequence shown here is derived from an EMBL/GenBank/DDBJ whole genome shotgun (WGS) entry which is preliminary data.</text>
</comment>
<evidence type="ECO:0000313" key="2">
    <source>
        <dbReference type="Proteomes" id="UP000028411"/>
    </source>
</evidence>
<dbReference type="Proteomes" id="UP000028411">
    <property type="component" value="Unassembled WGS sequence"/>
</dbReference>
<sequence length="54" mass="6421">MTLQSTPATELTDEELMLKYDIKRVPTDRFHHKSFRYSRLDDALRQAMRDQPPA</sequence>
<dbReference type="OrthoDB" id="7510785at2"/>
<name>A0A081R847_SPHCR</name>
<dbReference type="AlphaFoldDB" id="A0A081R847"/>
<dbReference type="EMBL" id="JFHR01000091">
    <property type="protein sequence ID" value="KEQ51370.1"/>
    <property type="molecule type" value="Genomic_DNA"/>
</dbReference>
<organism evidence="1 2">
    <name type="scientific">Sphingobium chlorophenolicum</name>
    <dbReference type="NCBI Taxonomy" id="46429"/>
    <lineage>
        <taxon>Bacteria</taxon>
        <taxon>Pseudomonadati</taxon>
        <taxon>Pseudomonadota</taxon>
        <taxon>Alphaproteobacteria</taxon>
        <taxon>Sphingomonadales</taxon>
        <taxon>Sphingomonadaceae</taxon>
        <taxon>Sphingobium</taxon>
    </lineage>
</organism>
<dbReference type="RefSeq" id="WP_156028735.1">
    <property type="nucleotide sequence ID" value="NZ_JFHR01000091.1"/>
</dbReference>
<reference evidence="1 2" key="1">
    <citation type="submission" date="2014-02" db="EMBL/GenBank/DDBJ databases">
        <title>Whole genome sequence of Sphingobium chlorophenolicum NBRC 16172.</title>
        <authorList>
            <person name="Gan H.M."/>
            <person name="Gan H.Y."/>
            <person name="Chew T.H."/>
            <person name="Savka M.A."/>
        </authorList>
    </citation>
    <scope>NUCLEOTIDE SEQUENCE [LARGE SCALE GENOMIC DNA]</scope>
    <source>
        <strain evidence="1 2">NBRC 16172</strain>
    </source>
</reference>
<accession>A0A081R847</accession>
<gene>
    <name evidence="1" type="ORF">BV95_04372</name>
</gene>
<dbReference type="PATRIC" id="fig|46429.4.peg.4358"/>